<comment type="caution">
    <text evidence="12">The sequence shown here is derived from an EMBL/GenBank/DDBJ whole genome shotgun (WGS) entry which is preliminary data.</text>
</comment>
<keyword evidence="3" id="KW-0963">Cytoplasm</keyword>
<keyword evidence="13" id="KW-1185">Reference proteome</keyword>
<dbReference type="OrthoDB" id="298344at2759"/>
<feature type="domain" description="Zinc-finger" evidence="11">
    <location>
        <begin position="134"/>
        <end position="240"/>
    </location>
</feature>
<keyword evidence="6" id="KW-0832">Ubl conjugation</keyword>
<feature type="region of interest" description="Disordered" evidence="10">
    <location>
        <begin position="233"/>
        <end position="277"/>
    </location>
</feature>
<feature type="compositionally biased region" description="Low complexity" evidence="10">
    <location>
        <begin position="63"/>
        <end position="72"/>
    </location>
</feature>
<feature type="compositionally biased region" description="Basic residues" evidence="10">
    <location>
        <begin position="264"/>
        <end position="276"/>
    </location>
</feature>
<dbReference type="PANTHER" id="PTHR31169:SF8">
    <property type="entry name" value="ZINC-FINGER DOMAIN OF MONOAMINE-OXIDASE A REPRESSOR R1 PROTEIN"/>
    <property type="match status" value="1"/>
</dbReference>
<evidence type="ECO:0000256" key="3">
    <source>
        <dbReference type="ARBA" id="ARBA00022490"/>
    </source>
</evidence>
<dbReference type="Proteomes" id="UP000521943">
    <property type="component" value="Unassembled WGS sequence"/>
</dbReference>
<keyword evidence="9" id="KW-0539">Nucleus</keyword>
<organism evidence="12 13">
    <name type="scientific">Ephemerocybe angulata</name>
    <dbReference type="NCBI Taxonomy" id="980116"/>
    <lineage>
        <taxon>Eukaryota</taxon>
        <taxon>Fungi</taxon>
        <taxon>Dikarya</taxon>
        <taxon>Basidiomycota</taxon>
        <taxon>Agaricomycotina</taxon>
        <taxon>Agaricomycetes</taxon>
        <taxon>Agaricomycetidae</taxon>
        <taxon>Agaricales</taxon>
        <taxon>Agaricineae</taxon>
        <taxon>Psathyrellaceae</taxon>
        <taxon>Ephemerocybe</taxon>
    </lineage>
</organism>
<evidence type="ECO:0000256" key="7">
    <source>
        <dbReference type="ARBA" id="ARBA00023015"/>
    </source>
</evidence>
<dbReference type="GO" id="GO:0005634">
    <property type="term" value="C:nucleus"/>
    <property type="evidence" value="ECO:0007669"/>
    <property type="project" value="UniProtKB-SubCell"/>
</dbReference>
<name>A0A8H6IBJ0_9AGAR</name>
<evidence type="ECO:0000256" key="10">
    <source>
        <dbReference type="SAM" id="MobiDB-lite"/>
    </source>
</evidence>
<dbReference type="Pfam" id="PF10497">
    <property type="entry name" value="zf-4CXXC_R1"/>
    <property type="match status" value="1"/>
</dbReference>
<feature type="region of interest" description="Disordered" evidence="10">
    <location>
        <begin position="40"/>
        <end position="107"/>
    </location>
</feature>
<evidence type="ECO:0000313" key="13">
    <source>
        <dbReference type="Proteomes" id="UP000521943"/>
    </source>
</evidence>
<keyword evidence="8" id="KW-0804">Transcription</keyword>
<evidence type="ECO:0000313" key="12">
    <source>
        <dbReference type="EMBL" id="KAF6761262.1"/>
    </source>
</evidence>
<gene>
    <name evidence="12" type="ORF">DFP72DRAFT_35877</name>
</gene>
<evidence type="ECO:0000256" key="8">
    <source>
        <dbReference type="ARBA" id="ARBA00023163"/>
    </source>
</evidence>
<evidence type="ECO:0000256" key="2">
    <source>
        <dbReference type="ARBA" id="ARBA00004496"/>
    </source>
</evidence>
<proteinExistence type="predicted"/>
<evidence type="ECO:0000259" key="11">
    <source>
        <dbReference type="Pfam" id="PF10497"/>
    </source>
</evidence>
<sequence length="714" mass="79568">MSATPNLSSTRKHTASTVYVQVPPSPFDLDQYQFLSARHVPTNNGGKLLKENTPLRAPRIHMSQSASTSSSSLKRKLSDRDSASSASLDTTPANSKKIKSASVGTPLKPTQVNANAINVEPAANACPEYPNGWTYCHQCCKKRDLDATIQCTFLESRTIAKSNTLKQWRCVAKYCKPCLQNRYGEDLENYRSNKKREAGHVEHAGYYFKCPKCRDECNCPRCRKSKGLEPIGTMKKAASTDKVSAKKAKPAKKETETQSAPPQPKKRAQPKPKPKPKILPAVKWTHIAPELTHTEVEERMHIREFVTRFNALSEAALHKPQLEELEQINGKFNGQDALDPASWVSDGCAKAIVLMLLGMLSGDENHAISEASQIAIGSLRNAGFSLTKVWNTLVEWQESIVDATSDEDAVPLEEPLPPSDFFFSQARRSTRTMASAATNTGIAIYGSVQLIPPILSLIDLTLELPGVRESLDEGGKEAREIHRKSREAIKVEAERWDAVKKQQEQTKDKAAFQEAKRLHKDILTALEKSSEVGQYEGMTRFAPLATDPEGRVYYALAPGYAEHEAAVEYIELFLSGVPLEKQKLKKKGRVLKPSEREDMHDWSWMILVWGKKPPSAYCPISDDGNESDEELDEEVERWWSFSDPSDIKDLAEWLVLAYDLDAEDSEHASLKGLATSVKDFGSLLEWRLREDKYQLPTATSAGGISVKSFYGKSK</sequence>
<dbReference type="EMBL" id="JACGCI010000010">
    <property type="protein sequence ID" value="KAF6761262.1"/>
    <property type="molecule type" value="Genomic_DNA"/>
</dbReference>
<keyword evidence="5" id="KW-0597">Phosphoprotein</keyword>
<protein>
    <recommendedName>
        <fullName evidence="11">Zinc-finger domain-containing protein</fullName>
    </recommendedName>
</protein>
<dbReference type="AlphaFoldDB" id="A0A8H6IBJ0"/>
<evidence type="ECO:0000256" key="9">
    <source>
        <dbReference type="ARBA" id="ARBA00023242"/>
    </source>
</evidence>
<reference evidence="12 13" key="1">
    <citation type="submission" date="2020-07" db="EMBL/GenBank/DDBJ databases">
        <title>Comparative genomics of pyrophilous fungi reveals a link between fire events and developmental genes.</title>
        <authorList>
            <consortium name="DOE Joint Genome Institute"/>
            <person name="Steindorff A.S."/>
            <person name="Carver A."/>
            <person name="Calhoun S."/>
            <person name="Stillman K."/>
            <person name="Liu H."/>
            <person name="Lipzen A."/>
            <person name="Pangilinan J."/>
            <person name="Labutti K."/>
            <person name="Bruns T.D."/>
            <person name="Grigoriev I.V."/>
        </authorList>
    </citation>
    <scope>NUCLEOTIDE SEQUENCE [LARGE SCALE GENOMIC DNA]</scope>
    <source>
        <strain evidence="12 13">CBS 144469</strain>
    </source>
</reference>
<dbReference type="GO" id="GO:0006355">
    <property type="term" value="P:regulation of DNA-templated transcription"/>
    <property type="evidence" value="ECO:0007669"/>
    <property type="project" value="InterPro"/>
</dbReference>
<dbReference type="InterPro" id="IPR018866">
    <property type="entry name" value="Znf-4CXXC_R1"/>
</dbReference>
<accession>A0A8H6IBJ0</accession>
<evidence type="ECO:0000256" key="6">
    <source>
        <dbReference type="ARBA" id="ARBA00022843"/>
    </source>
</evidence>
<keyword evidence="4" id="KW-1017">Isopeptide bond</keyword>
<comment type="subcellular location">
    <subcellularLocation>
        <location evidence="2">Cytoplasm</location>
    </subcellularLocation>
    <subcellularLocation>
        <location evidence="1">Nucleus</location>
    </subcellularLocation>
</comment>
<keyword evidence="7" id="KW-0805">Transcription regulation</keyword>
<evidence type="ECO:0000256" key="1">
    <source>
        <dbReference type="ARBA" id="ARBA00004123"/>
    </source>
</evidence>
<evidence type="ECO:0000256" key="4">
    <source>
        <dbReference type="ARBA" id="ARBA00022499"/>
    </source>
</evidence>
<dbReference type="InterPro" id="IPR040221">
    <property type="entry name" value="CDCA7/CDA7L"/>
</dbReference>
<evidence type="ECO:0000256" key="5">
    <source>
        <dbReference type="ARBA" id="ARBA00022553"/>
    </source>
</evidence>
<dbReference type="PANTHER" id="PTHR31169">
    <property type="entry name" value="OS05G0300700 PROTEIN"/>
    <property type="match status" value="1"/>
</dbReference>
<dbReference type="GO" id="GO:0005737">
    <property type="term" value="C:cytoplasm"/>
    <property type="evidence" value="ECO:0007669"/>
    <property type="project" value="UniProtKB-SubCell"/>
</dbReference>